<dbReference type="InterPro" id="IPR027640">
    <property type="entry name" value="Kinesin-like_fam"/>
</dbReference>
<protein>
    <recommendedName>
        <fullName evidence="7">Kinesin motor domain-containing protein</fullName>
    </recommendedName>
</protein>
<evidence type="ECO:0000313" key="9">
    <source>
        <dbReference type="Proteomes" id="UP000674318"/>
    </source>
</evidence>
<dbReference type="PROSITE" id="PS00411">
    <property type="entry name" value="KINESIN_MOTOR_1"/>
    <property type="match status" value="1"/>
</dbReference>
<evidence type="ECO:0000313" key="8">
    <source>
        <dbReference type="EMBL" id="KAG5494158.1"/>
    </source>
</evidence>
<dbReference type="GO" id="GO:0005524">
    <property type="term" value="F:ATP binding"/>
    <property type="evidence" value="ECO:0007669"/>
    <property type="project" value="UniProtKB-KW"/>
</dbReference>
<dbReference type="InterPro" id="IPR001752">
    <property type="entry name" value="Kinesin_motor_dom"/>
</dbReference>
<evidence type="ECO:0000259" key="7">
    <source>
        <dbReference type="PROSITE" id="PS50067"/>
    </source>
</evidence>
<dbReference type="PANTHER" id="PTHR47968:SF36">
    <property type="entry name" value="KINESIN HEAVY CHAIN ISOFORM X1"/>
    <property type="match status" value="1"/>
</dbReference>
<dbReference type="InterPro" id="IPR036961">
    <property type="entry name" value="Kinesin_motor_dom_sf"/>
</dbReference>
<dbReference type="RefSeq" id="XP_067754193.1">
    <property type="nucleotide sequence ID" value="XM_067898036.1"/>
</dbReference>
<dbReference type="GO" id="GO:0005874">
    <property type="term" value="C:microtubule"/>
    <property type="evidence" value="ECO:0007669"/>
    <property type="project" value="UniProtKB-KW"/>
</dbReference>
<dbReference type="GO" id="GO:0008017">
    <property type="term" value="F:microtubule binding"/>
    <property type="evidence" value="ECO:0007669"/>
    <property type="project" value="InterPro"/>
</dbReference>
<proteinExistence type="inferred from homology"/>
<name>A0A836IGT1_9TRYP</name>
<dbReference type="OrthoDB" id="3176171at2759"/>
<comment type="caution">
    <text evidence="8">The sequence shown here is derived from an EMBL/GenBank/DDBJ whole genome shotgun (WGS) entry which is preliminary data.</text>
</comment>
<feature type="domain" description="Kinesin motor" evidence="7">
    <location>
        <begin position="1"/>
        <end position="94"/>
    </location>
</feature>
<reference evidence="8 9" key="1">
    <citation type="submission" date="2021-02" db="EMBL/GenBank/DDBJ databases">
        <title>Porcisia hertigi Genome sequencing and assembly.</title>
        <authorList>
            <person name="Almutairi H."/>
            <person name="Gatherer D."/>
        </authorList>
    </citation>
    <scope>NUCLEOTIDE SEQUENCE [LARGE SCALE GENOMIC DNA]</scope>
    <source>
        <strain evidence="8 9">C119</strain>
    </source>
</reference>
<organism evidence="8 9">
    <name type="scientific">Porcisia hertigi</name>
    <dbReference type="NCBI Taxonomy" id="2761500"/>
    <lineage>
        <taxon>Eukaryota</taxon>
        <taxon>Discoba</taxon>
        <taxon>Euglenozoa</taxon>
        <taxon>Kinetoplastea</taxon>
        <taxon>Metakinetoplastina</taxon>
        <taxon>Trypanosomatida</taxon>
        <taxon>Trypanosomatidae</taxon>
        <taxon>Leishmaniinae</taxon>
        <taxon>Porcisia</taxon>
    </lineage>
</organism>
<evidence type="ECO:0000256" key="1">
    <source>
        <dbReference type="ARBA" id="ARBA00022701"/>
    </source>
</evidence>
<keyword evidence="4" id="KW-0175">Coiled coil</keyword>
<dbReference type="InterPro" id="IPR027417">
    <property type="entry name" value="P-loop_NTPase"/>
</dbReference>
<evidence type="ECO:0000256" key="2">
    <source>
        <dbReference type="ARBA" id="ARBA00022741"/>
    </source>
</evidence>
<keyword evidence="2" id="KW-0547">Nucleotide-binding</keyword>
<dbReference type="Gene3D" id="3.40.850.10">
    <property type="entry name" value="Kinesin motor domain"/>
    <property type="match status" value="1"/>
</dbReference>
<gene>
    <name evidence="8" type="ORF">JKF63_01993</name>
</gene>
<comment type="caution">
    <text evidence="6">Lacks conserved residue(s) required for the propagation of feature annotation.</text>
</comment>
<dbReference type="Proteomes" id="UP000674318">
    <property type="component" value="Unassembled WGS sequence"/>
</dbReference>
<dbReference type="GeneID" id="94288113"/>
<dbReference type="EMBL" id="JAFJZO010000034">
    <property type="protein sequence ID" value="KAG5494158.1"/>
    <property type="molecule type" value="Genomic_DNA"/>
</dbReference>
<accession>A0A836IGT1</accession>
<evidence type="ECO:0000256" key="4">
    <source>
        <dbReference type="ARBA" id="ARBA00023054"/>
    </source>
</evidence>
<dbReference type="SUPFAM" id="SSF52540">
    <property type="entry name" value="P-loop containing nucleoside triphosphate hydrolases"/>
    <property type="match status" value="1"/>
</dbReference>
<keyword evidence="3" id="KW-0067">ATP-binding</keyword>
<evidence type="ECO:0000256" key="6">
    <source>
        <dbReference type="PROSITE-ProRule" id="PRU00283"/>
    </source>
</evidence>
<evidence type="ECO:0000256" key="3">
    <source>
        <dbReference type="ARBA" id="ARBA00022840"/>
    </source>
</evidence>
<dbReference type="InterPro" id="IPR019821">
    <property type="entry name" value="Kinesin_motor_CS"/>
</dbReference>
<dbReference type="GO" id="GO:0007018">
    <property type="term" value="P:microtubule-based movement"/>
    <property type="evidence" value="ECO:0007669"/>
    <property type="project" value="InterPro"/>
</dbReference>
<sequence>MNATTSCPHAVVAITLTQKQQTGEVVTQKTSRLNLVNLAGSERASTTLATGKLLAESANINKSLTCLGNVINSHAEAGGLGKGRYVPYRDSTLT</sequence>
<dbReference type="PANTHER" id="PTHR47968">
    <property type="entry name" value="CENTROMERE PROTEIN E"/>
    <property type="match status" value="1"/>
</dbReference>
<dbReference type="PRINTS" id="PR00380">
    <property type="entry name" value="KINESINHEAVY"/>
</dbReference>
<evidence type="ECO:0000256" key="5">
    <source>
        <dbReference type="ARBA" id="ARBA00023175"/>
    </source>
</evidence>
<comment type="similarity">
    <text evidence="6">Belongs to the TRAFAC class myosin-kinesin ATPase superfamily. Kinesin family.</text>
</comment>
<dbReference type="Pfam" id="PF00225">
    <property type="entry name" value="Kinesin"/>
    <property type="match status" value="1"/>
</dbReference>
<dbReference type="AlphaFoldDB" id="A0A836IGT1"/>
<keyword evidence="5" id="KW-0505">Motor protein</keyword>
<dbReference type="GO" id="GO:0003777">
    <property type="term" value="F:microtubule motor activity"/>
    <property type="evidence" value="ECO:0007669"/>
    <property type="project" value="InterPro"/>
</dbReference>
<dbReference type="KEGG" id="phet:94288113"/>
<keyword evidence="1" id="KW-0493">Microtubule</keyword>
<keyword evidence="9" id="KW-1185">Reference proteome</keyword>
<dbReference type="PROSITE" id="PS50067">
    <property type="entry name" value="KINESIN_MOTOR_2"/>
    <property type="match status" value="1"/>
</dbReference>